<protein>
    <submittedName>
        <fullName evidence="1">Uncharacterized protein LOC102664977</fullName>
    </submittedName>
</protein>
<reference evidence="1" key="1">
    <citation type="submission" date="2018-02" db="EMBL/GenBank/DDBJ databases">
        <title>Rhizophora mucronata_Transcriptome.</title>
        <authorList>
            <person name="Meera S.P."/>
            <person name="Sreeshan A."/>
            <person name="Augustine A."/>
        </authorList>
    </citation>
    <scope>NUCLEOTIDE SEQUENCE</scope>
    <source>
        <tissue evidence="1">Leaf</tissue>
    </source>
</reference>
<evidence type="ECO:0000313" key="1">
    <source>
        <dbReference type="EMBL" id="MBX34641.1"/>
    </source>
</evidence>
<dbReference type="PANTHER" id="PTHR35317">
    <property type="entry name" value="OS04G0629600 PROTEIN"/>
    <property type="match status" value="1"/>
</dbReference>
<sequence>MALTNFSPPPPSKFTGENYTQWTVMMKAYLRAFDLWEVTEKGFESFSLPTNPTVAQSKHHSEQVFNQYKALTCIHSSVIETIFNRIMACDTAKEAWDRLKEDFGGSSKTKTMQLLNLRREFEFLRMKDTETVKDYSDKLLKVVN</sequence>
<dbReference type="PANTHER" id="PTHR35317:SF31">
    <property type="entry name" value="DUF4219 DOMAIN-CONTAINING PROTEIN"/>
    <property type="match status" value="1"/>
</dbReference>
<name>A0A2P2MWP9_RHIMU</name>
<proteinExistence type="predicted"/>
<dbReference type="Pfam" id="PF14223">
    <property type="entry name" value="Retrotran_gag_2"/>
    <property type="match status" value="1"/>
</dbReference>
<organism evidence="1">
    <name type="scientific">Rhizophora mucronata</name>
    <name type="common">Asiatic mangrove</name>
    <dbReference type="NCBI Taxonomy" id="61149"/>
    <lineage>
        <taxon>Eukaryota</taxon>
        <taxon>Viridiplantae</taxon>
        <taxon>Streptophyta</taxon>
        <taxon>Embryophyta</taxon>
        <taxon>Tracheophyta</taxon>
        <taxon>Spermatophyta</taxon>
        <taxon>Magnoliopsida</taxon>
        <taxon>eudicotyledons</taxon>
        <taxon>Gunneridae</taxon>
        <taxon>Pentapetalae</taxon>
        <taxon>rosids</taxon>
        <taxon>fabids</taxon>
        <taxon>Malpighiales</taxon>
        <taxon>Rhizophoraceae</taxon>
        <taxon>Rhizophora</taxon>
    </lineage>
</organism>
<accession>A0A2P2MWP9</accession>
<dbReference type="EMBL" id="GGEC01054157">
    <property type="protein sequence ID" value="MBX34641.1"/>
    <property type="molecule type" value="Transcribed_RNA"/>
</dbReference>
<dbReference type="EMBL" id="GGEC01054158">
    <property type="protein sequence ID" value="MBX34642.1"/>
    <property type="molecule type" value="Transcribed_RNA"/>
</dbReference>
<dbReference type="AlphaFoldDB" id="A0A2P2MWP9"/>